<evidence type="ECO:0000313" key="1">
    <source>
        <dbReference type="EMBL" id="JAH21681.1"/>
    </source>
</evidence>
<reference evidence="1" key="1">
    <citation type="submission" date="2014-11" db="EMBL/GenBank/DDBJ databases">
        <authorList>
            <person name="Amaro Gonzalez C."/>
        </authorList>
    </citation>
    <scope>NUCLEOTIDE SEQUENCE</scope>
</reference>
<name>A0A0E9QXJ7_ANGAN</name>
<organism evidence="1">
    <name type="scientific">Anguilla anguilla</name>
    <name type="common">European freshwater eel</name>
    <name type="synonym">Muraena anguilla</name>
    <dbReference type="NCBI Taxonomy" id="7936"/>
    <lineage>
        <taxon>Eukaryota</taxon>
        <taxon>Metazoa</taxon>
        <taxon>Chordata</taxon>
        <taxon>Craniata</taxon>
        <taxon>Vertebrata</taxon>
        <taxon>Euteleostomi</taxon>
        <taxon>Actinopterygii</taxon>
        <taxon>Neopterygii</taxon>
        <taxon>Teleostei</taxon>
        <taxon>Anguilliformes</taxon>
        <taxon>Anguillidae</taxon>
        <taxon>Anguilla</taxon>
    </lineage>
</organism>
<reference evidence="1" key="2">
    <citation type="journal article" date="2015" name="Fish Shellfish Immunol.">
        <title>Early steps in the European eel (Anguilla anguilla)-Vibrio vulnificus interaction in the gills: Role of the RtxA13 toxin.</title>
        <authorList>
            <person name="Callol A."/>
            <person name="Pajuelo D."/>
            <person name="Ebbesson L."/>
            <person name="Teles M."/>
            <person name="MacKenzie S."/>
            <person name="Amaro C."/>
        </authorList>
    </citation>
    <scope>NUCLEOTIDE SEQUENCE</scope>
</reference>
<proteinExistence type="predicted"/>
<dbReference type="AlphaFoldDB" id="A0A0E9QXJ7"/>
<protein>
    <submittedName>
        <fullName evidence="1">Uncharacterized protein</fullName>
    </submittedName>
</protein>
<sequence length="32" mass="3829">MANNGYYIDPCPIPQRCMTYRLIIIFFKHDPP</sequence>
<dbReference type="EMBL" id="GBXM01086896">
    <property type="protein sequence ID" value="JAH21681.1"/>
    <property type="molecule type" value="Transcribed_RNA"/>
</dbReference>
<accession>A0A0E9QXJ7</accession>